<feature type="region of interest" description="Disordered" evidence="1">
    <location>
        <begin position="42"/>
        <end position="125"/>
    </location>
</feature>
<keyword evidence="2" id="KW-0808">Transferase</keyword>
<evidence type="ECO:0000256" key="1">
    <source>
        <dbReference type="SAM" id="MobiDB-lite"/>
    </source>
</evidence>
<name>A0A4D9DGR6_9SAUR</name>
<sequence length="125" mass="13372">MMPKEKPLWKGFAFRLCLLSAAVFLCLQLGLRRSCAPAEKAGADAARALPAGGTEQRLGPARSSRKDEAEAHLAPGAGRPEAATASRRRVTYLRNSRRRSSEPACCPLQPLGSSRRKVGPCEAGD</sequence>
<dbReference type="GO" id="GO:0016740">
    <property type="term" value="F:transferase activity"/>
    <property type="evidence" value="ECO:0007669"/>
    <property type="project" value="UniProtKB-KW"/>
</dbReference>
<keyword evidence="3" id="KW-1185">Reference proteome</keyword>
<dbReference type="STRING" id="55544.A0A4D9DGR6"/>
<evidence type="ECO:0000313" key="3">
    <source>
        <dbReference type="Proteomes" id="UP000297703"/>
    </source>
</evidence>
<dbReference type="Proteomes" id="UP000297703">
    <property type="component" value="Unassembled WGS sequence"/>
</dbReference>
<dbReference type="EMBL" id="QXTE01003193">
    <property type="protein sequence ID" value="TFJ95631.1"/>
    <property type="molecule type" value="Genomic_DNA"/>
</dbReference>
<proteinExistence type="predicted"/>
<gene>
    <name evidence="2" type="ORF">DR999_PMT22739</name>
</gene>
<reference evidence="2 3" key="2">
    <citation type="submission" date="2019-04" db="EMBL/GenBank/DDBJ databases">
        <title>The genome sequence of big-headed turtle.</title>
        <authorList>
            <person name="Gong S."/>
        </authorList>
    </citation>
    <scope>NUCLEOTIDE SEQUENCE [LARGE SCALE GENOMIC DNA]</scope>
    <source>
        <strain evidence="2">DO16091913</strain>
        <tissue evidence="2">Muscle</tissue>
    </source>
</reference>
<protein>
    <submittedName>
        <fullName evidence="2">CDP-diacylglycerol--glycerol-3-phosphate 3-phosphatidyltransferase</fullName>
    </submittedName>
</protein>
<dbReference type="AlphaFoldDB" id="A0A4D9DGR6"/>
<comment type="caution">
    <text evidence="2">The sequence shown here is derived from an EMBL/GenBank/DDBJ whole genome shotgun (WGS) entry which is preliminary data.</text>
</comment>
<feature type="compositionally biased region" description="Basic residues" evidence="1">
    <location>
        <begin position="86"/>
        <end position="98"/>
    </location>
</feature>
<reference evidence="2 3" key="1">
    <citation type="submission" date="2019-04" db="EMBL/GenBank/DDBJ databases">
        <title>Draft genome of the big-headed turtle Platysternon megacephalum.</title>
        <authorList>
            <person name="Gong S."/>
        </authorList>
    </citation>
    <scope>NUCLEOTIDE SEQUENCE [LARGE SCALE GENOMIC DNA]</scope>
    <source>
        <strain evidence="2">DO16091913</strain>
        <tissue evidence="2">Muscle</tissue>
    </source>
</reference>
<evidence type="ECO:0000313" key="2">
    <source>
        <dbReference type="EMBL" id="TFJ95631.1"/>
    </source>
</evidence>
<feature type="compositionally biased region" description="Low complexity" evidence="1">
    <location>
        <begin position="43"/>
        <end position="53"/>
    </location>
</feature>
<organism evidence="2 3">
    <name type="scientific">Platysternon megacephalum</name>
    <name type="common">big-headed turtle</name>
    <dbReference type="NCBI Taxonomy" id="55544"/>
    <lineage>
        <taxon>Eukaryota</taxon>
        <taxon>Metazoa</taxon>
        <taxon>Chordata</taxon>
        <taxon>Craniata</taxon>
        <taxon>Vertebrata</taxon>
        <taxon>Euteleostomi</taxon>
        <taxon>Archelosauria</taxon>
        <taxon>Testudinata</taxon>
        <taxon>Testudines</taxon>
        <taxon>Cryptodira</taxon>
        <taxon>Durocryptodira</taxon>
        <taxon>Testudinoidea</taxon>
        <taxon>Platysternidae</taxon>
        <taxon>Platysternon</taxon>
    </lineage>
</organism>
<accession>A0A4D9DGR6</accession>